<evidence type="ECO:0000259" key="5">
    <source>
        <dbReference type="SMART" id="SM00849"/>
    </source>
</evidence>
<dbReference type="Pfam" id="PF00753">
    <property type="entry name" value="Lactamase_B"/>
    <property type="match status" value="1"/>
</dbReference>
<evidence type="ECO:0000256" key="2">
    <source>
        <dbReference type="ARBA" id="ARBA00022723"/>
    </source>
</evidence>
<keyword evidence="7" id="KW-1185">Reference proteome</keyword>
<dbReference type="InterPro" id="IPR036866">
    <property type="entry name" value="RibonucZ/Hydroxyglut_hydro"/>
</dbReference>
<accession>A0ABS7NJC7</accession>
<dbReference type="Proteomes" id="UP000766629">
    <property type="component" value="Unassembled WGS sequence"/>
</dbReference>
<keyword evidence="4" id="KW-0862">Zinc</keyword>
<evidence type="ECO:0000313" key="7">
    <source>
        <dbReference type="Proteomes" id="UP000766629"/>
    </source>
</evidence>
<evidence type="ECO:0000256" key="1">
    <source>
        <dbReference type="ARBA" id="ARBA00007749"/>
    </source>
</evidence>
<dbReference type="RefSeq" id="WP_222509374.1">
    <property type="nucleotide sequence ID" value="NZ_JAHVJA010000009.1"/>
</dbReference>
<dbReference type="InterPro" id="IPR001279">
    <property type="entry name" value="Metallo-B-lactamas"/>
</dbReference>
<keyword evidence="3" id="KW-0378">Hydrolase</keyword>
<dbReference type="Gene3D" id="3.60.15.10">
    <property type="entry name" value="Ribonuclease Z/Hydroxyacylglutathione hydrolase-like"/>
    <property type="match status" value="1"/>
</dbReference>
<proteinExistence type="inferred from homology"/>
<organism evidence="6 7">
    <name type="scientific">Leisingera daeponensis</name>
    <dbReference type="NCBI Taxonomy" id="405746"/>
    <lineage>
        <taxon>Bacteria</taxon>
        <taxon>Pseudomonadati</taxon>
        <taxon>Pseudomonadota</taxon>
        <taxon>Alphaproteobacteria</taxon>
        <taxon>Rhodobacterales</taxon>
        <taxon>Roseobacteraceae</taxon>
        <taxon>Leisingera</taxon>
    </lineage>
</organism>
<evidence type="ECO:0000256" key="4">
    <source>
        <dbReference type="ARBA" id="ARBA00022833"/>
    </source>
</evidence>
<dbReference type="SMART" id="SM00849">
    <property type="entry name" value="Lactamase_B"/>
    <property type="match status" value="1"/>
</dbReference>
<evidence type="ECO:0000313" key="6">
    <source>
        <dbReference type="EMBL" id="MBY6141300.1"/>
    </source>
</evidence>
<protein>
    <submittedName>
        <fullName evidence="6">MBL fold metallo-hydrolase</fullName>
    </submittedName>
</protein>
<name>A0ABS7NJC7_9RHOB</name>
<reference evidence="6 7" key="1">
    <citation type="submission" date="2021-06" db="EMBL/GenBank/DDBJ databases">
        <title>50 bacteria genomes isolated from Dapeng, Shenzhen, China.</title>
        <authorList>
            <person name="Zheng W."/>
            <person name="Yu S."/>
            <person name="Huang Y."/>
        </authorList>
    </citation>
    <scope>NUCLEOTIDE SEQUENCE [LARGE SCALE GENOMIC DNA]</scope>
    <source>
        <strain evidence="6 7">DP1N14-2</strain>
    </source>
</reference>
<dbReference type="PANTHER" id="PTHR42978:SF6">
    <property type="entry name" value="QUORUM-QUENCHING LACTONASE YTNP-RELATED"/>
    <property type="match status" value="1"/>
</dbReference>
<comment type="similarity">
    <text evidence="1">Belongs to the metallo-beta-lactamase superfamily.</text>
</comment>
<sequence>MPNAPHTLSVGQISLTVFDDGHFDLPLEYFSGLSGDLTQRLSAPLTIGANLWLIDTASRRVLVDTGSGQALRQMFSATGQALEAVSGEAITDIVLTHMHADHLGGLLGGGFSGVRVHVSKPEWEFWTQAGLADAVPEEQRPMIEMVQAVAASFADRVVTHEGAADLAEGLTLVPLPGHTPGHTGLRLRSGGEELLIVGDAVISGQVHFADPDTGYALDSDAAAAAATRRALLADAAQSGTPIAATHLPFPGLGRVEAEGDAWRFVPL</sequence>
<dbReference type="PANTHER" id="PTHR42978">
    <property type="entry name" value="QUORUM-QUENCHING LACTONASE YTNP-RELATED-RELATED"/>
    <property type="match status" value="1"/>
</dbReference>
<dbReference type="SUPFAM" id="SSF56281">
    <property type="entry name" value="Metallo-hydrolase/oxidoreductase"/>
    <property type="match status" value="1"/>
</dbReference>
<comment type="caution">
    <text evidence="6">The sequence shown here is derived from an EMBL/GenBank/DDBJ whole genome shotgun (WGS) entry which is preliminary data.</text>
</comment>
<feature type="domain" description="Metallo-beta-lactamase" evidence="5">
    <location>
        <begin position="48"/>
        <end position="246"/>
    </location>
</feature>
<gene>
    <name evidence="6" type="ORF">KUV26_17825</name>
</gene>
<dbReference type="InterPro" id="IPR051013">
    <property type="entry name" value="MBL_superfamily_lactonases"/>
</dbReference>
<dbReference type="EMBL" id="JAHVJA010000009">
    <property type="protein sequence ID" value="MBY6141300.1"/>
    <property type="molecule type" value="Genomic_DNA"/>
</dbReference>
<keyword evidence="2" id="KW-0479">Metal-binding</keyword>
<evidence type="ECO:0000256" key="3">
    <source>
        <dbReference type="ARBA" id="ARBA00022801"/>
    </source>
</evidence>